<evidence type="ECO:0000256" key="2">
    <source>
        <dbReference type="ARBA" id="ARBA00022604"/>
    </source>
</evidence>
<feature type="compositionally biased region" description="Low complexity" evidence="7">
    <location>
        <begin position="632"/>
        <end position="646"/>
    </location>
</feature>
<dbReference type="GO" id="GO:0005942">
    <property type="term" value="C:phosphatidylinositol 3-kinase complex"/>
    <property type="evidence" value="ECO:0007669"/>
    <property type="project" value="TreeGrafter"/>
</dbReference>
<name>A0A4Y0BPJ6_ANOFN</name>
<dbReference type="GO" id="GO:0035556">
    <property type="term" value="P:intracellular signal transduction"/>
    <property type="evidence" value="ECO:0007669"/>
    <property type="project" value="InterPro"/>
</dbReference>
<keyword evidence="5 6" id="KW-0727">SH2 domain</keyword>
<evidence type="ECO:0000256" key="4">
    <source>
        <dbReference type="ARBA" id="ARBA00022786"/>
    </source>
</evidence>
<feature type="compositionally biased region" description="Polar residues" evidence="7">
    <location>
        <begin position="620"/>
        <end position="629"/>
    </location>
</feature>
<dbReference type="VEuPathDB" id="VectorBase:AFUN2_013470"/>
<evidence type="ECO:0000256" key="1">
    <source>
        <dbReference type="ARBA" id="ARBA00004906"/>
    </source>
</evidence>
<dbReference type="InterPro" id="IPR001496">
    <property type="entry name" value="SOCS_box"/>
</dbReference>
<dbReference type="VEuPathDB" id="VectorBase:AFUN020322"/>
<dbReference type="SMART" id="SM00252">
    <property type="entry name" value="SH2"/>
    <property type="match status" value="1"/>
</dbReference>
<keyword evidence="4" id="KW-0833">Ubl conjugation pathway</keyword>
<feature type="compositionally biased region" description="Low complexity" evidence="7">
    <location>
        <begin position="872"/>
        <end position="881"/>
    </location>
</feature>
<dbReference type="STRING" id="62324.A0A4Y0BPJ6"/>
<accession>A0A4Y0BPJ6</accession>
<feature type="compositionally biased region" description="Low complexity" evidence="7">
    <location>
        <begin position="593"/>
        <end position="618"/>
    </location>
</feature>
<organism evidence="10">
    <name type="scientific">Anopheles funestus</name>
    <name type="common">African malaria mosquito</name>
    <dbReference type="NCBI Taxonomy" id="62324"/>
    <lineage>
        <taxon>Eukaryota</taxon>
        <taxon>Metazoa</taxon>
        <taxon>Ecdysozoa</taxon>
        <taxon>Arthropoda</taxon>
        <taxon>Hexapoda</taxon>
        <taxon>Insecta</taxon>
        <taxon>Pterygota</taxon>
        <taxon>Neoptera</taxon>
        <taxon>Endopterygota</taxon>
        <taxon>Diptera</taxon>
        <taxon>Nematocera</taxon>
        <taxon>Culicoidea</taxon>
        <taxon>Culicidae</taxon>
        <taxon>Anophelinae</taxon>
        <taxon>Anopheles</taxon>
    </lineage>
</organism>
<dbReference type="EnsemblMetazoa" id="AFUN020322-RA">
    <property type="protein sequence ID" value="AFUN020322-PA"/>
    <property type="gene ID" value="AFUN020322"/>
</dbReference>
<evidence type="ECO:0000259" key="8">
    <source>
        <dbReference type="PROSITE" id="PS50001"/>
    </source>
</evidence>
<feature type="compositionally biased region" description="Low complexity" evidence="7">
    <location>
        <begin position="782"/>
        <end position="805"/>
    </location>
</feature>
<feature type="region of interest" description="Disordered" evidence="7">
    <location>
        <begin position="593"/>
        <end position="652"/>
    </location>
</feature>
<proteinExistence type="predicted"/>
<dbReference type="SMART" id="SM00253">
    <property type="entry name" value="SOCS"/>
    <property type="match status" value="1"/>
</dbReference>
<evidence type="ECO:0000313" key="10">
    <source>
        <dbReference type="EnsemblMetazoa" id="AFUN020322-PA"/>
    </source>
</evidence>
<dbReference type="SMART" id="SM00969">
    <property type="entry name" value="SOCS_box"/>
    <property type="match status" value="1"/>
</dbReference>
<dbReference type="SUPFAM" id="SSF55550">
    <property type="entry name" value="SH2 domain"/>
    <property type="match status" value="1"/>
</dbReference>
<dbReference type="GO" id="GO:0046935">
    <property type="term" value="F:1-phosphatidylinositol-3-kinase regulator activity"/>
    <property type="evidence" value="ECO:0007669"/>
    <property type="project" value="TreeGrafter"/>
</dbReference>
<dbReference type="Pfam" id="PF00017">
    <property type="entry name" value="SH2"/>
    <property type="match status" value="1"/>
</dbReference>
<keyword evidence="3" id="KW-0734">Signal transduction inhibitor</keyword>
<dbReference type="PROSITE" id="PS50225">
    <property type="entry name" value="SOCS"/>
    <property type="match status" value="1"/>
</dbReference>
<dbReference type="PROSITE" id="PS50001">
    <property type="entry name" value="SH2"/>
    <property type="match status" value="1"/>
</dbReference>
<feature type="domain" description="SOCS box" evidence="9">
    <location>
        <begin position="1229"/>
        <end position="1278"/>
    </location>
</feature>
<dbReference type="InterPro" id="IPR036860">
    <property type="entry name" value="SH2_dom_sf"/>
</dbReference>
<feature type="compositionally biased region" description="Pro residues" evidence="7">
    <location>
        <begin position="861"/>
        <end position="871"/>
    </location>
</feature>
<evidence type="ECO:0000256" key="3">
    <source>
        <dbReference type="ARBA" id="ARBA00022700"/>
    </source>
</evidence>
<dbReference type="PANTHER" id="PTHR10155:SF0">
    <property type="entry name" value="SUPPRESSOR OF CYTOKINE SIGNALING AT 36E, ISOFORM D"/>
    <property type="match status" value="1"/>
</dbReference>
<dbReference type="GO" id="GO:0046854">
    <property type="term" value="P:phosphatidylinositol phosphate biosynthetic process"/>
    <property type="evidence" value="ECO:0007669"/>
    <property type="project" value="TreeGrafter"/>
</dbReference>
<feature type="compositionally biased region" description="Low complexity" evidence="7">
    <location>
        <begin position="546"/>
        <end position="567"/>
    </location>
</feature>
<dbReference type="FunFam" id="3.30.505.10:FF:000028">
    <property type="entry name" value="Suppressor of cytokine signaling 5"/>
    <property type="match status" value="1"/>
</dbReference>
<dbReference type="InterPro" id="IPR000980">
    <property type="entry name" value="SH2"/>
</dbReference>
<feature type="region of interest" description="Disordered" evidence="7">
    <location>
        <begin position="519"/>
        <end position="568"/>
    </location>
</feature>
<evidence type="ECO:0000256" key="7">
    <source>
        <dbReference type="SAM" id="MobiDB-lite"/>
    </source>
</evidence>
<dbReference type="SUPFAM" id="SSF158235">
    <property type="entry name" value="SOCS box-like"/>
    <property type="match status" value="1"/>
</dbReference>
<feature type="compositionally biased region" description="Basic residues" evidence="7">
    <location>
        <begin position="15"/>
        <end position="26"/>
    </location>
</feature>
<evidence type="ECO:0000256" key="5">
    <source>
        <dbReference type="ARBA" id="ARBA00022999"/>
    </source>
</evidence>
<feature type="compositionally biased region" description="Polar residues" evidence="7">
    <location>
        <begin position="698"/>
        <end position="710"/>
    </location>
</feature>
<evidence type="ECO:0008006" key="11">
    <source>
        <dbReference type="Google" id="ProtNLM"/>
    </source>
</evidence>
<keyword evidence="2" id="KW-0341">Growth regulation</keyword>
<dbReference type="PANTHER" id="PTHR10155">
    <property type="entry name" value="PHOSPHATIDYLINOSITOL 3-KINASE REGULATORY SUBUNIT"/>
    <property type="match status" value="1"/>
</dbReference>
<evidence type="ECO:0000256" key="6">
    <source>
        <dbReference type="PROSITE-ProRule" id="PRU00191"/>
    </source>
</evidence>
<dbReference type="Pfam" id="PF07525">
    <property type="entry name" value="SOCS_box"/>
    <property type="match status" value="1"/>
</dbReference>
<dbReference type="Gene3D" id="3.30.505.10">
    <property type="entry name" value="SH2 domain"/>
    <property type="match status" value="1"/>
</dbReference>
<feature type="compositionally biased region" description="Low complexity" evidence="7">
    <location>
        <begin position="758"/>
        <end position="771"/>
    </location>
</feature>
<feature type="region of interest" description="Disordered" evidence="7">
    <location>
        <begin position="1"/>
        <end position="52"/>
    </location>
</feature>
<reference evidence="10" key="1">
    <citation type="submission" date="2020-05" db="UniProtKB">
        <authorList>
            <consortium name="EnsemblMetazoa"/>
        </authorList>
    </citation>
    <scope>IDENTIFICATION</scope>
    <source>
        <strain evidence="10">FUMOZ</strain>
    </source>
</reference>
<feature type="compositionally biased region" description="Polar residues" evidence="7">
    <location>
        <begin position="670"/>
        <end position="686"/>
    </location>
</feature>
<feature type="compositionally biased region" description="Polar residues" evidence="7">
    <location>
        <begin position="724"/>
        <end position="756"/>
    </location>
</feature>
<protein>
    <recommendedName>
        <fullName evidence="11">Suppressor of cytokine signaling</fullName>
    </recommendedName>
</protein>
<feature type="region of interest" description="Disordered" evidence="7">
    <location>
        <begin position="856"/>
        <end position="883"/>
    </location>
</feature>
<feature type="region of interest" description="Disordered" evidence="7">
    <location>
        <begin position="670"/>
        <end position="808"/>
    </location>
</feature>
<comment type="pathway">
    <text evidence="1">Protein modification; protein ubiquitination.</text>
</comment>
<feature type="compositionally biased region" description="Polar residues" evidence="7">
    <location>
        <begin position="522"/>
        <end position="543"/>
    </location>
</feature>
<sequence>MGGKHSRLQREQKHQQRKQTKEKKGTKRVEQREAAGSSSSSNSSITGGDGKLSDNSQLVVTAEHLVQVESVARKVVTVRDNNSDTFSSPSVPGHGSAVDVAFESALNVTERDIERVGRAECNTDEEDSAKSSVTITICMLKMEPNAAGTETEDITRTGNSTLTVAGENDGSVEPAEDGTANDTLSRQCACFENGNFGTSVESTSCTELESGEAVVRCSCNANDTGSIDNRLNNNESPNLPPTIPTTTSSAPAIATTMAPAALSSMSSNLASIAGAVPAPPSAVSFMIGGHDPATISHLLHRLRHLHHHHHHLHHHHHHHHLMHLHHLHHHHPVAGGIADIPPEVAPSNTMDWRQQHTQHQWIPAGMVGSSNGAIVRPADGGSSVGPASVATASPHFMDIDIDLKDKLEGLRLGPATTSAVVQRSSNNNVTEESGEHPYSVGECPTCCAMAMAANASGSLGGLLNGSGSGGAVSSVANGTSIYNGNAGEVEEKILNTSNQPSVTGGEKLPELNAPTAAVTSLAGDNSPNGTGVSHSTDQISTEPDNTEAGSSSVATSSAAGTTAPNTGKDAVRTVALEDNSSKLTTAAVVAAATTSTSADSTGLANTTSDSTPATTVTAGSVVSPSSAVRSKTAGAGSATAPSGSPTVTSCCNRKSTSSAASTLFGSLSFTGRRSRSSNARTGSCCANSPAGEAPSPVATRTSPDQQQRSRISWIPGSGHKQHRNSGTSGSKNVRSTDTAPAITSTGNVKSKKSNWPFSLKSSSGSSQSRTSTALNGAHKQTTKATAGLATGAAGSSSNSCASTSAVPMSTDMSNSIVSAAVSSGGTTLRGSSLISSAKLLKGETDKDDSCVCTAYRKVSESPPPPSSPVPPVAAAAGPSRVTSPRPAESVEWLEEAIHGSGLLPLNLHMLSSLRSGNASTSAQSIAGVPAPMISLSPEPIPASMLSNHHHHHHHAMAAAALVADHHSTFFFSTTSGGSNHHPHHGPVGAGVGGAEATSAAGQLFGTPANDVILLSDSPVLFDLTSDDFSVEDCDERARIQRELEIREGVDAPPNFHPRRLMSGGTIASGPAANHPIAFIYSRDLMQRGLLMANKLIQPLDAAGRCAAGRDGFGRLRIHSQVDFIHCLVPDLQKITSCSFYWGKMDRYEAERLLEGKPEGTFLLRDSAQEEFLFSVSFRKYNRSLHARIEQFNHKFSFDSRDPGVFTASTVTGLLEHYKDPSCVMFFEPMLTFPLNRNFSFSLQQLCRAVIVSNTTYDGINELTLPKSLKSYLKEYHYRQRVRFRPMDEHLYSNA</sequence>
<evidence type="ECO:0000259" key="9">
    <source>
        <dbReference type="PROSITE" id="PS50225"/>
    </source>
</evidence>
<feature type="domain" description="SH2" evidence="8">
    <location>
        <begin position="1139"/>
        <end position="1234"/>
    </location>
</feature>
<dbReference type="InterPro" id="IPR036036">
    <property type="entry name" value="SOCS_box-like_dom_sf"/>
</dbReference>
<dbReference type="GO" id="GO:0009968">
    <property type="term" value="P:negative regulation of signal transduction"/>
    <property type="evidence" value="ECO:0007669"/>
    <property type="project" value="UniProtKB-KW"/>
</dbReference>